<dbReference type="Proteomes" id="UP001597045">
    <property type="component" value="Unassembled WGS sequence"/>
</dbReference>
<evidence type="ECO:0000313" key="1">
    <source>
        <dbReference type="EMBL" id="MFD1050590.1"/>
    </source>
</evidence>
<proteinExistence type="predicted"/>
<evidence type="ECO:0000313" key="2">
    <source>
        <dbReference type="Proteomes" id="UP001597045"/>
    </source>
</evidence>
<reference evidence="2" key="1">
    <citation type="journal article" date="2019" name="Int. J. Syst. Evol. Microbiol.">
        <title>The Global Catalogue of Microorganisms (GCM) 10K type strain sequencing project: providing services to taxonomists for standard genome sequencing and annotation.</title>
        <authorList>
            <consortium name="The Broad Institute Genomics Platform"/>
            <consortium name="The Broad Institute Genome Sequencing Center for Infectious Disease"/>
            <person name="Wu L."/>
            <person name="Ma J."/>
        </authorList>
    </citation>
    <scope>NUCLEOTIDE SEQUENCE [LARGE SCALE GENOMIC DNA]</scope>
    <source>
        <strain evidence="2">JCM 31486</strain>
    </source>
</reference>
<sequence>MPIREGRAGSVRMTRILELLVGLGRRVVFMPLNNAVPEQYADQLYQLGVTVIAGTGEQLEYIRDAGVDLRLAILSRPHVAWQVLEHIPDRVPAGVV</sequence>
<organism evidence="1 2">
    <name type="scientific">Kibdelosporangium lantanae</name>
    <dbReference type="NCBI Taxonomy" id="1497396"/>
    <lineage>
        <taxon>Bacteria</taxon>
        <taxon>Bacillati</taxon>
        <taxon>Actinomycetota</taxon>
        <taxon>Actinomycetes</taxon>
        <taxon>Pseudonocardiales</taxon>
        <taxon>Pseudonocardiaceae</taxon>
        <taxon>Kibdelosporangium</taxon>
    </lineage>
</organism>
<name>A0ABW3MN73_9PSEU</name>
<comment type="caution">
    <text evidence="1">The sequence shown here is derived from an EMBL/GenBank/DDBJ whole genome shotgun (WGS) entry which is preliminary data.</text>
</comment>
<dbReference type="EMBL" id="JBHTIS010002952">
    <property type="protein sequence ID" value="MFD1050590.1"/>
    <property type="molecule type" value="Genomic_DNA"/>
</dbReference>
<accession>A0ABW3MN73</accession>
<protein>
    <submittedName>
        <fullName evidence="1">Uncharacterized protein</fullName>
    </submittedName>
</protein>
<keyword evidence="2" id="KW-1185">Reference proteome</keyword>
<gene>
    <name evidence="1" type="ORF">ACFQ1S_36220</name>
</gene>